<keyword evidence="1" id="KW-0472">Membrane</keyword>
<comment type="caution">
    <text evidence="4">The sequence shown here is derived from an EMBL/GenBank/DDBJ whole genome shotgun (WGS) entry which is preliminary data.</text>
</comment>
<keyword evidence="5" id="KW-1185">Reference proteome</keyword>
<protein>
    <recommendedName>
        <fullName evidence="3">DUF8020 domain-containing protein</fullName>
    </recommendedName>
</protein>
<keyword evidence="1" id="KW-1133">Transmembrane helix</keyword>
<name>A0ABW6RVN2_9NOCA</name>
<sequence>MKFGKFAATAFLAVATVGIAAGTATASPSVPHSPAVAKQTTASGVDHGVAYHSVLSDLSHKLTTDVDKGRFELAANGTEVDLKNTDGTALAKVPLAFRINGGTVHLAQQISADGRRLVLEPKAPSAKDVGEMQPVSSMARLMAEVNKNIVGVVIGGVLGGLIGAVCGFFFLSWLTGPVGLLIGAIGGGYAMGGQPFMDAVTAVLSGKP</sequence>
<reference evidence="4 5" key="1">
    <citation type="submission" date="2024-10" db="EMBL/GenBank/DDBJ databases">
        <title>The Natural Products Discovery Center: Release of the First 8490 Sequenced Strains for Exploring Actinobacteria Biosynthetic Diversity.</title>
        <authorList>
            <person name="Kalkreuter E."/>
            <person name="Kautsar S.A."/>
            <person name="Yang D."/>
            <person name="Bader C.D."/>
            <person name="Teijaro C.N."/>
            <person name="Fluegel L."/>
            <person name="Davis C.M."/>
            <person name="Simpson J.R."/>
            <person name="Lauterbach L."/>
            <person name="Steele A.D."/>
            <person name="Gui C."/>
            <person name="Meng S."/>
            <person name="Li G."/>
            <person name="Viehrig K."/>
            <person name="Ye F."/>
            <person name="Su P."/>
            <person name="Kiefer A.F."/>
            <person name="Nichols A."/>
            <person name="Cepeda A.J."/>
            <person name="Yan W."/>
            <person name="Fan B."/>
            <person name="Jiang Y."/>
            <person name="Adhikari A."/>
            <person name="Zheng C.-J."/>
            <person name="Schuster L."/>
            <person name="Cowan T.M."/>
            <person name="Smanski M.J."/>
            <person name="Chevrette M.G."/>
            <person name="De Carvalho L.P.S."/>
            <person name="Shen B."/>
        </authorList>
    </citation>
    <scope>NUCLEOTIDE SEQUENCE [LARGE SCALE GENOMIC DNA]</scope>
    <source>
        <strain evidence="4 5">NPDC002593</strain>
    </source>
</reference>
<proteinExistence type="predicted"/>
<evidence type="ECO:0000256" key="1">
    <source>
        <dbReference type="SAM" id="Phobius"/>
    </source>
</evidence>
<dbReference type="EMBL" id="JBIAQY010000003">
    <property type="protein sequence ID" value="MFF3568076.1"/>
    <property type="molecule type" value="Genomic_DNA"/>
</dbReference>
<dbReference type="RefSeq" id="WP_040817504.1">
    <property type="nucleotide sequence ID" value="NZ_JBIAQY010000003.1"/>
</dbReference>
<organism evidence="4 5">
    <name type="scientific">Nocardia jiangxiensis</name>
    <dbReference type="NCBI Taxonomy" id="282685"/>
    <lineage>
        <taxon>Bacteria</taxon>
        <taxon>Bacillati</taxon>
        <taxon>Actinomycetota</taxon>
        <taxon>Actinomycetes</taxon>
        <taxon>Mycobacteriales</taxon>
        <taxon>Nocardiaceae</taxon>
        <taxon>Nocardia</taxon>
    </lineage>
</organism>
<keyword evidence="1" id="KW-0812">Transmembrane</keyword>
<feature type="transmembrane region" description="Helical" evidence="1">
    <location>
        <begin position="178"/>
        <end position="197"/>
    </location>
</feature>
<evidence type="ECO:0000256" key="2">
    <source>
        <dbReference type="SAM" id="SignalP"/>
    </source>
</evidence>
<feature type="domain" description="DUF8020" evidence="3">
    <location>
        <begin position="48"/>
        <end position="122"/>
    </location>
</feature>
<dbReference type="Proteomes" id="UP001601992">
    <property type="component" value="Unassembled WGS sequence"/>
</dbReference>
<evidence type="ECO:0000313" key="5">
    <source>
        <dbReference type="Proteomes" id="UP001601992"/>
    </source>
</evidence>
<feature type="transmembrane region" description="Helical" evidence="1">
    <location>
        <begin position="149"/>
        <end position="171"/>
    </location>
</feature>
<feature type="signal peptide" evidence="2">
    <location>
        <begin position="1"/>
        <end position="26"/>
    </location>
</feature>
<dbReference type="InterPro" id="IPR058333">
    <property type="entry name" value="DUF8020"/>
</dbReference>
<evidence type="ECO:0000313" key="4">
    <source>
        <dbReference type="EMBL" id="MFF3568076.1"/>
    </source>
</evidence>
<gene>
    <name evidence="4" type="ORF">ACFYXQ_09890</name>
</gene>
<evidence type="ECO:0000259" key="3">
    <source>
        <dbReference type="Pfam" id="PF26059"/>
    </source>
</evidence>
<dbReference type="Pfam" id="PF26059">
    <property type="entry name" value="DUF8020"/>
    <property type="match status" value="1"/>
</dbReference>
<accession>A0ABW6RVN2</accession>
<feature type="chain" id="PRO_5047424013" description="DUF8020 domain-containing protein" evidence="2">
    <location>
        <begin position="27"/>
        <end position="208"/>
    </location>
</feature>
<keyword evidence="2" id="KW-0732">Signal</keyword>